<sequence>MLMLKNGGIKILDQNSMYRRYEPPKQELLKREQLELLLAISKFFYYERYKSIGKIKKVYVGLNGNCC</sequence>
<dbReference type="EMBL" id="CM009302">
    <property type="protein sequence ID" value="KAI9382888.1"/>
    <property type="molecule type" value="Genomic_DNA"/>
</dbReference>
<accession>A0ACC0S049</accession>
<proteinExistence type="predicted"/>
<name>A0ACC0S049_POPTR</name>
<comment type="caution">
    <text evidence="1">The sequence shown here is derived from an EMBL/GenBank/DDBJ whole genome shotgun (WGS) entry which is preliminary data.</text>
</comment>
<protein>
    <submittedName>
        <fullName evidence="1">Uncharacterized protein</fullName>
    </submittedName>
</protein>
<gene>
    <name evidence="1" type="ORF">POPTR_013G000766v4</name>
</gene>
<keyword evidence="2" id="KW-1185">Reference proteome</keyword>
<dbReference type="Proteomes" id="UP000006729">
    <property type="component" value="Chromosome 13"/>
</dbReference>
<evidence type="ECO:0000313" key="1">
    <source>
        <dbReference type="EMBL" id="KAI9382888.1"/>
    </source>
</evidence>
<reference evidence="1 2" key="1">
    <citation type="journal article" date="2006" name="Science">
        <title>The genome of black cottonwood, Populus trichocarpa (Torr. &amp; Gray).</title>
        <authorList>
            <person name="Tuskan G.A."/>
            <person name="Difazio S."/>
            <person name="Jansson S."/>
            <person name="Bohlmann J."/>
            <person name="Grigoriev I."/>
            <person name="Hellsten U."/>
            <person name="Putnam N."/>
            <person name="Ralph S."/>
            <person name="Rombauts S."/>
            <person name="Salamov A."/>
            <person name="Schein J."/>
            <person name="Sterck L."/>
            <person name="Aerts A."/>
            <person name="Bhalerao R.R."/>
            <person name="Bhalerao R.P."/>
            <person name="Blaudez D."/>
            <person name="Boerjan W."/>
            <person name="Brun A."/>
            <person name="Brunner A."/>
            <person name="Busov V."/>
            <person name="Campbell M."/>
            <person name="Carlson J."/>
            <person name="Chalot M."/>
            <person name="Chapman J."/>
            <person name="Chen G.L."/>
            <person name="Cooper D."/>
            <person name="Coutinho P.M."/>
            <person name="Couturier J."/>
            <person name="Covert S."/>
            <person name="Cronk Q."/>
            <person name="Cunningham R."/>
            <person name="Davis J."/>
            <person name="Degroeve S."/>
            <person name="Dejardin A."/>
            <person name="Depamphilis C."/>
            <person name="Detter J."/>
            <person name="Dirks B."/>
            <person name="Dubchak I."/>
            <person name="Duplessis S."/>
            <person name="Ehlting J."/>
            <person name="Ellis B."/>
            <person name="Gendler K."/>
            <person name="Goodstein D."/>
            <person name="Gribskov M."/>
            <person name="Grimwood J."/>
            <person name="Groover A."/>
            <person name="Gunter L."/>
            <person name="Hamberger B."/>
            <person name="Heinze B."/>
            <person name="Helariutta Y."/>
            <person name="Henrissat B."/>
            <person name="Holligan D."/>
            <person name="Holt R."/>
            <person name="Huang W."/>
            <person name="Islam-Faridi N."/>
            <person name="Jones S."/>
            <person name="Jones-Rhoades M."/>
            <person name="Jorgensen R."/>
            <person name="Joshi C."/>
            <person name="Kangasjarvi J."/>
            <person name="Karlsson J."/>
            <person name="Kelleher C."/>
            <person name="Kirkpatrick R."/>
            <person name="Kirst M."/>
            <person name="Kohler A."/>
            <person name="Kalluri U."/>
            <person name="Larimer F."/>
            <person name="Leebens-Mack J."/>
            <person name="Leple J.C."/>
            <person name="Locascio P."/>
            <person name="Lou Y."/>
            <person name="Lucas S."/>
            <person name="Martin F."/>
            <person name="Montanini B."/>
            <person name="Napoli C."/>
            <person name="Nelson D.R."/>
            <person name="Nelson C."/>
            <person name="Nieminen K."/>
            <person name="Nilsson O."/>
            <person name="Pereda V."/>
            <person name="Peter G."/>
            <person name="Philippe R."/>
            <person name="Pilate G."/>
            <person name="Poliakov A."/>
            <person name="Razumovskaya J."/>
            <person name="Richardson P."/>
            <person name="Rinaldi C."/>
            <person name="Ritland K."/>
            <person name="Rouze P."/>
            <person name="Ryaboy D."/>
            <person name="Schmutz J."/>
            <person name="Schrader J."/>
            <person name="Segerman B."/>
            <person name="Shin H."/>
            <person name="Siddiqui A."/>
            <person name="Sterky F."/>
            <person name="Terry A."/>
            <person name="Tsai C.J."/>
            <person name="Uberbacher E."/>
            <person name="Unneberg P."/>
            <person name="Vahala J."/>
            <person name="Wall K."/>
            <person name="Wessler S."/>
            <person name="Yang G."/>
            <person name="Yin T."/>
            <person name="Douglas C."/>
            <person name="Marra M."/>
            <person name="Sandberg G."/>
            <person name="Van de Peer Y."/>
            <person name="Rokhsar D."/>
        </authorList>
    </citation>
    <scope>NUCLEOTIDE SEQUENCE [LARGE SCALE GENOMIC DNA]</scope>
    <source>
        <strain evidence="2">cv. Nisqually</strain>
    </source>
</reference>
<organism evidence="1 2">
    <name type="scientific">Populus trichocarpa</name>
    <name type="common">Western balsam poplar</name>
    <name type="synonym">Populus balsamifera subsp. trichocarpa</name>
    <dbReference type="NCBI Taxonomy" id="3694"/>
    <lineage>
        <taxon>Eukaryota</taxon>
        <taxon>Viridiplantae</taxon>
        <taxon>Streptophyta</taxon>
        <taxon>Embryophyta</taxon>
        <taxon>Tracheophyta</taxon>
        <taxon>Spermatophyta</taxon>
        <taxon>Magnoliopsida</taxon>
        <taxon>eudicotyledons</taxon>
        <taxon>Gunneridae</taxon>
        <taxon>Pentapetalae</taxon>
        <taxon>rosids</taxon>
        <taxon>fabids</taxon>
        <taxon>Malpighiales</taxon>
        <taxon>Salicaceae</taxon>
        <taxon>Saliceae</taxon>
        <taxon>Populus</taxon>
    </lineage>
</organism>
<evidence type="ECO:0000313" key="2">
    <source>
        <dbReference type="Proteomes" id="UP000006729"/>
    </source>
</evidence>